<evidence type="ECO:0000313" key="4">
    <source>
        <dbReference type="EMBL" id="RCU50921.1"/>
    </source>
</evidence>
<dbReference type="SUPFAM" id="SSF50494">
    <property type="entry name" value="Trypsin-like serine proteases"/>
    <property type="match status" value="1"/>
</dbReference>
<comment type="caution">
    <text evidence="4">The sequence shown here is derived from an EMBL/GenBank/DDBJ whole genome shotgun (WGS) entry which is preliminary data.</text>
</comment>
<organism evidence="4 5">
    <name type="scientific">Corallincola holothuriorum</name>
    <dbReference type="NCBI Taxonomy" id="2282215"/>
    <lineage>
        <taxon>Bacteria</taxon>
        <taxon>Pseudomonadati</taxon>
        <taxon>Pseudomonadota</taxon>
        <taxon>Gammaproteobacteria</taxon>
        <taxon>Alteromonadales</taxon>
        <taxon>Psychromonadaceae</taxon>
        <taxon>Corallincola</taxon>
    </lineage>
</organism>
<dbReference type="CDD" id="cd00190">
    <property type="entry name" value="Tryp_SPc"/>
    <property type="match status" value="1"/>
</dbReference>
<keyword evidence="4" id="KW-0645">Protease</keyword>
<dbReference type="PANTHER" id="PTHR24276:SF98">
    <property type="entry name" value="FI18310P1-RELATED"/>
    <property type="match status" value="1"/>
</dbReference>
<keyword evidence="1" id="KW-1015">Disulfide bond</keyword>
<protein>
    <submittedName>
        <fullName evidence="4">Serine protease</fullName>
    </submittedName>
</protein>
<dbReference type="Pfam" id="PF00089">
    <property type="entry name" value="Trypsin"/>
    <property type="match status" value="1"/>
</dbReference>
<proteinExistence type="predicted"/>
<dbReference type="EMBL" id="QPID01000003">
    <property type="protein sequence ID" value="RCU50921.1"/>
    <property type="molecule type" value="Genomic_DNA"/>
</dbReference>
<dbReference type="PROSITE" id="PS50240">
    <property type="entry name" value="TRYPSIN_DOM"/>
    <property type="match status" value="1"/>
</dbReference>
<dbReference type="GO" id="GO:0004252">
    <property type="term" value="F:serine-type endopeptidase activity"/>
    <property type="evidence" value="ECO:0007669"/>
    <property type="project" value="InterPro"/>
</dbReference>
<evidence type="ECO:0000313" key="5">
    <source>
        <dbReference type="Proteomes" id="UP000252558"/>
    </source>
</evidence>
<dbReference type="SMART" id="SM00020">
    <property type="entry name" value="Tryp_SPc"/>
    <property type="match status" value="1"/>
</dbReference>
<evidence type="ECO:0000256" key="1">
    <source>
        <dbReference type="ARBA" id="ARBA00023157"/>
    </source>
</evidence>
<keyword evidence="4" id="KW-0378">Hydrolase</keyword>
<accession>A0A368NNP2</accession>
<reference evidence="4 5" key="1">
    <citation type="submission" date="2018-07" db="EMBL/GenBank/DDBJ databases">
        <title>Corallincola holothuriorum sp. nov., a new facultative anaerobe isolated from sea cucumber Apostichopus japonicus.</title>
        <authorList>
            <person name="Xia H."/>
        </authorList>
    </citation>
    <scope>NUCLEOTIDE SEQUENCE [LARGE SCALE GENOMIC DNA]</scope>
    <source>
        <strain evidence="4 5">C4</strain>
    </source>
</reference>
<sequence>MFRYIIPAALAMISVNSHAVVGGQTVSDQDWPYTVSLRQIEDAENNLLSDHRCGGAYIGDDLILTAAHCVELAPADNSVACIGHSGDAAENNCFKLFESVVHPDYDEQLYLADLAIYKLRNTYNELELPAATIITEQQDAQIQPGDILQILGLGSTSYEDYIPAYQLQGAAISIADEATCNDIAQVSAPSGFDASNYLCGGEQFKGPALGDSGTPAFVLKDGQYQYAALVSHGYNYMGIFTRLGDHLTWIEQTKAALTDPAPRLEVGPSQTWFLSDTHPKIEHTQVITNLSDEEKIIESIELAFENDIDLVAHDCSVLAPAESCSINLEANLPENNYERNIVLISTASQGLSFLELESYAESIAPGVENWEPPFQEWTVGDINRWAAIEGGIQNKEVLAEDRYLRGSLIGPATLSFSAEVSGASNYTQLSVTMDDNIVANFSGHCSAESMQIDIPDGEHVMEFHFKDTLIVEDESSITLSDFTLQEGTGDTDQLQCAYRTGTLLTLSEGDDTNGGSNGMFGIFSLLALTLIRRKFT</sequence>
<dbReference type="PANTHER" id="PTHR24276">
    <property type="entry name" value="POLYSERASE-RELATED"/>
    <property type="match status" value="1"/>
</dbReference>
<dbReference type="InterPro" id="IPR009003">
    <property type="entry name" value="Peptidase_S1_PA"/>
</dbReference>
<dbReference type="OrthoDB" id="9813836at2"/>
<dbReference type="PROSITE" id="PS00134">
    <property type="entry name" value="TRYPSIN_HIS"/>
    <property type="match status" value="1"/>
</dbReference>
<feature type="chain" id="PRO_5016638165" evidence="2">
    <location>
        <begin position="20"/>
        <end position="536"/>
    </location>
</feature>
<dbReference type="AlphaFoldDB" id="A0A368NNP2"/>
<evidence type="ECO:0000256" key="2">
    <source>
        <dbReference type="SAM" id="SignalP"/>
    </source>
</evidence>
<evidence type="ECO:0000259" key="3">
    <source>
        <dbReference type="PROSITE" id="PS50240"/>
    </source>
</evidence>
<gene>
    <name evidence="4" type="ORF">DU002_06240</name>
</gene>
<dbReference type="Proteomes" id="UP000252558">
    <property type="component" value="Unassembled WGS sequence"/>
</dbReference>
<dbReference type="InterPro" id="IPR043504">
    <property type="entry name" value="Peptidase_S1_PA_chymotrypsin"/>
</dbReference>
<dbReference type="InterPro" id="IPR050430">
    <property type="entry name" value="Peptidase_S1"/>
</dbReference>
<dbReference type="InterPro" id="IPR018114">
    <property type="entry name" value="TRYPSIN_HIS"/>
</dbReference>
<name>A0A368NNP2_9GAMM</name>
<keyword evidence="2" id="KW-0732">Signal</keyword>
<dbReference type="RefSeq" id="WP_114337516.1">
    <property type="nucleotide sequence ID" value="NZ_QPID01000003.1"/>
</dbReference>
<feature type="signal peptide" evidence="2">
    <location>
        <begin position="1"/>
        <end position="19"/>
    </location>
</feature>
<feature type="domain" description="Peptidase S1" evidence="3">
    <location>
        <begin position="20"/>
        <end position="255"/>
    </location>
</feature>
<keyword evidence="5" id="KW-1185">Reference proteome</keyword>
<dbReference type="InterPro" id="IPR001254">
    <property type="entry name" value="Trypsin_dom"/>
</dbReference>
<dbReference type="GO" id="GO:0006508">
    <property type="term" value="P:proteolysis"/>
    <property type="evidence" value="ECO:0007669"/>
    <property type="project" value="UniProtKB-KW"/>
</dbReference>
<dbReference type="Gene3D" id="2.40.10.10">
    <property type="entry name" value="Trypsin-like serine proteases"/>
    <property type="match status" value="1"/>
</dbReference>